<dbReference type="FunFam" id="3.80.10.10:FF:000473">
    <property type="entry name" value="EIN3-binding F-box protein 1"/>
    <property type="match status" value="1"/>
</dbReference>
<dbReference type="Gene3D" id="3.80.10.10">
    <property type="entry name" value="Ribonuclease Inhibitor"/>
    <property type="match status" value="3"/>
</dbReference>
<dbReference type="SUPFAM" id="SSF81383">
    <property type="entry name" value="F-box domain"/>
    <property type="match status" value="1"/>
</dbReference>
<reference evidence="8" key="1">
    <citation type="submission" date="2022-06" db="EMBL/GenBank/DDBJ databases">
        <title>Uncovering the hologenomic basis of an extraordinary plant invasion.</title>
        <authorList>
            <person name="Bieker V.C."/>
            <person name="Martin M.D."/>
            <person name="Gilbert T."/>
            <person name="Hodgins K."/>
            <person name="Battlay P."/>
            <person name="Petersen B."/>
            <person name="Wilson J."/>
        </authorList>
    </citation>
    <scope>NUCLEOTIDE SEQUENCE</scope>
    <source>
        <strain evidence="8">AA19_3_7</strain>
        <tissue evidence="8">Leaf</tissue>
    </source>
</reference>
<dbReference type="PANTHER" id="PTHR13318">
    <property type="entry name" value="PARTNER OF PAIRED, ISOFORM B-RELATED"/>
    <property type="match status" value="1"/>
</dbReference>
<dbReference type="GO" id="GO:0009873">
    <property type="term" value="P:ethylene-activated signaling pathway"/>
    <property type="evidence" value="ECO:0007669"/>
    <property type="project" value="UniProtKB-KW"/>
</dbReference>
<evidence type="ECO:0008006" key="10">
    <source>
        <dbReference type="Google" id="ProtNLM"/>
    </source>
</evidence>
<dbReference type="GO" id="GO:0005634">
    <property type="term" value="C:nucleus"/>
    <property type="evidence" value="ECO:0007669"/>
    <property type="project" value="UniProtKB-SubCell"/>
</dbReference>
<dbReference type="Proteomes" id="UP001206925">
    <property type="component" value="Unassembled WGS sequence"/>
</dbReference>
<feature type="domain" description="F-box/LRR-repeat protein 15-like leucin rich repeat" evidence="7">
    <location>
        <begin position="155"/>
        <end position="393"/>
    </location>
</feature>
<evidence type="ECO:0000313" key="9">
    <source>
        <dbReference type="Proteomes" id="UP001206925"/>
    </source>
</evidence>
<evidence type="ECO:0000256" key="4">
    <source>
        <dbReference type="ARBA" id="ARBA00022786"/>
    </source>
</evidence>
<dbReference type="GO" id="GO:0010105">
    <property type="term" value="P:negative regulation of ethylene-activated signaling pathway"/>
    <property type="evidence" value="ECO:0007669"/>
    <property type="project" value="UniProtKB-ARBA"/>
</dbReference>
<dbReference type="InterPro" id="IPR001810">
    <property type="entry name" value="F-box_dom"/>
</dbReference>
<gene>
    <name evidence="8" type="ORF">M8C21_028310</name>
</gene>
<feature type="domain" description="F-box" evidence="6">
    <location>
        <begin position="57"/>
        <end position="94"/>
    </location>
</feature>
<evidence type="ECO:0000256" key="1">
    <source>
        <dbReference type="ARBA" id="ARBA00004123"/>
    </source>
</evidence>
<dbReference type="PANTHER" id="PTHR13318:SF95">
    <property type="entry name" value="F-BOX PROTEIN YLR352W"/>
    <property type="match status" value="1"/>
</dbReference>
<dbReference type="InterPro" id="IPR006553">
    <property type="entry name" value="Leu-rich_rpt_Cys-con_subtyp"/>
</dbReference>
<organism evidence="8 9">
    <name type="scientific">Ambrosia artemisiifolia</name>
    <name type="common">Common ragweed</name>
    <dbReference type="NCBI Taxonomy" id="4212"/>
    <lineage>
        <taxon>Eukaryota</taxon>
        <taxon>Viridiplantae</taxon>
        <taxon>Streptophyta</taxon>
        <taxon>Embryophyta</taxon>
        <taxon>Tracheophyta</taxon>
        <taxon>Spermatophyta</taxon>
        <taxon>Magnoliopsida</taxon>
        <taxon>eudicotyledons</taxon>
        <taxon>Gunneridae</taxon>
        <taxon>Pentapetalae</taxon>
        <taxon>asterids</taxon>
        <taxon>campanulids</taxon>
        <taxon>Asterales</taxon>
        <taxon>Asteraceae</taxon>
        <taxon>Asteroideae</taxon>
        <taxon>Heliantheae alliance</taxon>
        <taxon>Heliantheae</taxon>
        <taxon>Ambrosia</taxon>
    </lineage>
</organism>
<dbReference type="AlphaFoldDB" id="A0AAD5D7B0"/>
<keyword evidence="9" id="KW-1185">Reference proteome</keyword>
<accession>A0AAD5D7B0</accession>
<dbReference type="InterPro" id="IPR032675">
    <property type="entry name" value="LRR_dom_sf"/>
</dbReference>
<dbReference type="SUPFAM" id="SSF52047">
    <property type="entry name" value="RNI-like"/>
    <property type="match status" value="2"/>
</dbReference>
<dbReference type="GO" id="GO:0031146">
    <property type="term" value="P:SCF-dependent proteasomal ubiquitin-dependent protein catabolic process"/>
    <property type="evidence" value="ECO:0007669"/>
    <property type="project" value="TreeGrafter"/>
</dbReference>
<evidence type="ECO:0000256" key="5">
    <source>
        <dbReference type="ARBA" id="ARBA00023242"/>
    </source>
</evidence>
<comment type="pathway">
    <text evidence="2">Protein modification; protein ubiquitination.</text>
</comment>
<dbReference type="InterPro" id="IPR036047">
    <property type="entry name" value="F-box-like_dom_sf"/>
</dbReference>
<proteinExistence type="predicted"/>
<dbReference type="InterPro" id="IPR057207">
    <property type="entry name" value="FBXL15_LRR"/>
</dbReference>
<dbReference type="Pfam" id="PF25372">
    <property type="entry name" value="DUF7885"/>
    <property type="match status" value="2"/>
</dbReference>
<dbReference type="SMART" id="SM00367">
    <property type="entry name" value="LRR_CC"/>
    <property type="match status" value="15"/>
</dbReference>
<feature type="domain" description="F-box/LRR-repeat protein 15-like leucin rich repeat" evidence="7">
    <location>
        <begin position="454"/>
        <end position="610"/>
    </location>
</feature>
<dbReference type="GO" id="GO:0019005">
    <property type="term" value="C:SCF ubiquitin ligase complex"/>
    <property type="evidence" value="ECO:0007669"/>
    <property type="project" value="TreeGrafter"/>
</dbReference>
<evidence type="ECO:0000259" key="7">
    <source>
        <dbReference type="Pfam" id="PF25372"/>
    </source>
</evidence>
<dbReference type="EMBL" id="JAMZMK010000881">
    <property type="protein sequence ID" value="KAI7755708.1"/>
    <property type="molecule type" value="Genomic_DNA"/>
</dbReference>
<evidence type="ECO:0000256" key="3">
    <source>
        <dbReference type="ARBA" id="ARBA00022745"/>
    </source>
</evidence>
<name>A0AAD5D7B0_AMBAR</name>
<dbReference type="FunFam" id="3.80.10.10:FF:000595">
    <property type="entry name" value="EIN3-binding F-box protein 1"/>
    <property type="match status" value="1"/>
</dbReference>
<keyword evidence="5" id="KW-0539">Nucleus</keyword>
<comment type="subcellular location">
    <subcellularLocation>
        <location evidence="1">Nucleus</location>
    </subcellularLocation>
</comment>
<comment type="caution">
    <text evidence="8">The sequence shown here is derived from an EMBL/GenBank/DDBJ whole genome shotgun (WGS) entry which is preliminary data.</text>
</comment>
<protein>
    <recommendedName>
        <fullName evidence="10">F-box domain-containing protein</fullName>
    </recommendedName>
</protein>
<keyword evidence="4" id="KW-0833">Ubl conjugation pathway</keyword>
<evidence type="ECO:0000259" key="6">
    <source>
        <dbReference type="Pfam" id="PF00646"/>
    </source>
</evidence>
<dbReference type="Pfam" id="PF00646">
    <property type="entry name" value="F-box"/>
    <property type="match status" value="1"/>
</dbReference>
<feature type="non-terminal residue" evidence="8">
    <location>
        <position position="1"/>
    </location>
</feature>
<evidence type="ECO:0000256" key="2">
    <source>
        <dbReference type="ARBA" id="ARBA00004906"/>
    </source>
</evidence>
<keyword evidence="3" id="KW-0936">Ethylene signaling pathway</keyword>
<evidence type="ECO:0000313" key="8">
    <source>
        <dbReference type="EMBL" id="KAI7755708.1"/>
    </source>
</evidence>
<dbReference type="FunFam" id="3.80.10.10:FF:000451">
    <property type="entry name" value="EIN3-binding F-box protein 1"/>
    <property type="match status" value="1"/>
</dbReference>
<sequence length="684" mass="73523">MPTLVNYRGDDEYHTGGSLCSKDSARLLSVYGPPCKRQRISDSYILFFEEEKKPSIETLPDEILYEIFRRLPCGQARSASACVSNRWLTVLSNVRASEMVHGSSDDVEMVQENDGFLTRCLDGKKATDRRLQSVAVGTSGRGGLGKLSVRGSNKVTKSGFTAIARGCPSLKVLSLWNVPSVGDESLIEISKECHLLEKLDLSHCHSISNKGISAIAQNCPNLNSLTIESCKNIGNESLQAVARFCPNLQSITIKDCPNIGDQGVATLLSSLSSVLKKVKLQSLNITDFSLAVIGHYGKSITNLVLTGLQIASQKGFWAMGNAKGLQSLTSLTVVSCYGITDLSLEAIGNGCGFLKQMLIKKCCFVSDKGLVSFTEAAKSLECLQLEECNRISQQGILGALKSNLKSLTIVKCMGIKDLAQETPELTQCASLRSLTVKDCIGFGNTILAIFGTLCPQLQNLELSGLCGITDAGLFPLLENCQAGLVKVNMSNCLNLTDKVVVDLARIHGGTLKVLNLEGGRRITDESLVAIADNCLLLNDLDVSKCSITDNGLSRLSEGVQIDLQILSVSGCSKVSNKSVPFLKKLGQTLVGLNIQQCNLISSSSVDSLVENLWSRFSSHKRAPFARFVSVVVSFSPRKQDCFDCGHVVKAMGWGGGLSSESVVFGLVMLCGSLRVMEGAPGFWA</sequence>
<dbReference type="Gene3D" id="1.20.1280.50">
    <property type="match status" value="1"/>
</dbReference>